<gene>
    <name evidence="1" type="ORF">SAMN04487947_1677</name>
</gene>
<accession>A0A1I6GUF5</accession>
<keyword evidence="2" id="KW-1185">Reference proteome</keyword>
<evidence type="ECO:0000313" key="2">
    <source>
        <dbReference type="Proteomes" id="UP000198531"/>
    </source>
</evidence>
<dbReference type="RefSeq" id="WP_177232558.1">
    <property type="nucleotide sequence ID" value="NZ_FOYT01000001.1"/>
</dbReference>
<name>A0A1I6GUF5_9EURY</name>
<dbReference type="OrthoDB" id="225652at2157"/>
<evidence type="ECO:0000313" key="1">
    <source>
        <dbReference type="EMBL" id="SFR45903.1"/>
    </source>
</evidence>
<organism evidence="1 2">
    <name type="scientific">Halogeometricum rufum</name>
    <dbReference type="NCBI Taxonomy" id="553469"/>
    <lineage>
        <taxon>Archaea</taxon>
        <taxon>Methanobacteriati</taxon>
        <taxon>Methanobacteriota</taxon>
        <taxon>Stenosarchaea group</taxon>
        <taxon>Halobacteria</taxon>
        <taxon>Halobacteriales</taxon>
        <taxon>Haloferacaceae</taxon>
        <taxon>Halogeometricum</taxon>
    </lineage>
</organism>
<proteinExistence type="predicted"/>
<dbReference type="Proteomes" id="UP000198531">
    <property type="component" value="Unassembled WGS sequence"/>
</dbReference>
<dbReference type="EMBL" id="FOYT01000001">
    <property type="protein sequence ID" value="SFR45903.1"/>
    <property type="molecule type" value="Genomic_DNA"/>
</dbReference>
<dbReference type="AlphaFoldDB" id="A0A1I6GUF5"/>
<protein>
    <submittedName>
        <fullName evidence="1">Uncharacterized protein</fullName>
    </submittedName>
</protein>
<dbReference type="STRING" id="553469.SAMN04487947_1677"/>
<reference evidence="2" key="1">
    <citation type="submission" date="2016-10" db="EMBL/GenBank/DDBJ databases">
        <authorList>
            <person name="Varghese N."/>
            <person name="Submissions S."/>
        </authorList>
    </citation>
    <scope>NUCLEOTIDE SEQUENCE [LARGE SCALE GENOMIC DNA]</scope>
    <source>
        <strain evidence="2">CGMCC 1.7736</strain>
    </source>
</reference>
<sequence length="57" mass="6744">MEGQPNSPYVFDGDAEELRGWYVSRDEVEETDSYDPEEREVVIVEGQAMSYRAYHRR</sequence>